<keyword evidence="2" id="KW-1185">Reference proteome</keyword>
<proteinExistence type="predicted"/>
<organism evidence="1 2">
    <name type="scientific">Temnothorax longispinosus</name>
    <dbReference type="NCBI Taxonomy" id="300112"/>
    <lineage>
        <taxon>Eukaryota</taxon>
        <taxon>Metazoa</taxon>
        <taxon>Ecdysozoa</taxon>
        <taxon>Arthropoda</taxon>
        <taxon>Hexapoda</taxon>
        <taxon>Insecta</taxon>
        <taxon>Pterygota</taxon>
        <taxon>Neoptera</taxon>
        <taxon>Endopterygota</taxon>
        <taxon>Hymenoptera</taxon>
        <taxon>Apocrita</taxon>
        <taxon>Aculeata</taxon>
        <taxon>Formicoidea</taxon>
        <taxon>Formicidae</taxon>
        <taxon>Myrmicinae</taxon>
        <taxon>Temnothorax</taxon>
    </lineage>
</organism>
<gene>
    <name evidence="1" type="ORF">DBV15_00063</name>
</gene>
<dbReference type="EMBL" id="QBLH01002732">
    <property type="protein sequence ID" value="TGZ47468.1"/>
    <property type="molecule type" value="Genomic_DNA"/>
</dbReference>
<evidence type="ECO:0000313" key="2">
    <source>
        <dbReference type="Proteomes" id="UP000310200"/>
    </source>
</evidence>
<dbReference type="AlphaFoldDB" id="A0A4S2KIG3"/>
<name>A0A4S2KIG3_9HYME</name>
<sequence length="389" mass="43779">MTFESSLESTYESTGVEKSLVSLGIIDPVTTRLYTRCTTPMRQTPRGCSPLPLIGCIRNGYCWPMPLKLNDLVTVYTSSWPKPEHRNVDEGSLAQRVNGSSRLATALSASRRPFLLMLVGQRGSYGYGRARGKFAPVRCTFLLSLRLFTASPLGPGSLATPRRRHPLSPLNPQVPFRHRMSSLRGVSFLSPYLPPRPTRRGVPVFSYSRFAAPESALHRRRINTGRHPNSLEVNASADDLNLLPSLPHNLLPEARRGLSAAWGGDFHLWRGLCRSRLYKRDRARRRDETTAGAMTNIECITKSSIVDVNDDFYVPDREHLVMERRGICSRPREKHCRTDERKIRRCVQLSCTRAKNRDGSSCDSGCCGTTLRQPRWHQCPCSKMKSAPS</sequence>
<comment type="caution">
    <text evidence="1">The sequence shown here is derived from an EMBL/GenBank/DDBJ whole genome shotgun (WGS) entry which is preliminary data.</text>
</comment>
<accession>A0A4S2KIG3</accession>
<reference evidence="1 2" key="1">
    <citation type="journal article" date="2019" name="Philos. Trans. R. Soc. Lond., B, Biol. Sci.">
        <title>Ant behaviour and brain gene expression of defending hosts depend on the ecological success of the intruding social parasite.</title>
        <authorList>
            <person name="Kaur R."/>
            <person name="Stoldt M."/>
            <person name="Jongepier E."/>
            <person name="Feldmeyer B."/>
            <person name="Menzel F."/>
            <person name="Bornberg-Bauer E."/>
            <person name="Foitzik S."/>
        </authorList>
    </citation>
    <scope>NUCLEOTIDE SEQUENCE [LARGE SCALE GENOMIC DNA]</scope>
    <source>
        <tissue evidence="1">Whole body</tissue>
    </source>
</reference>
<dbReference type="Proteomes" id="UP000310200">
    <property type="component" value="Unassembled WGS sequence"/>
</dbReference>
<evidence type="ECO:0000313" key="1">
    <source>
        <dbReference type="EMBL" id="TGZ47468.1"/>
    </source>
</evidence>
<protein>
    <submittedName>
        <fullName evidence="1">Uncharacterized protein</fullName>
    </submittedName>
</protein>